<comment type="caution">
    <text evidence="6">The sequence shown here is derived from an EMBL/GenBank/DDBJ whole genome shotgun (WGS) entry which is preliminary data.</text>
</comment>
<reference evidence="6 7" key="1">
    <citation type="submission" date="2019-09" db="EMBL/GenBank/DDBJ databases">
        <title>Bird 10,000 Genomes (B10K) Project - Family phase.</title>
        <authorList>
            <person name="Zhang G."/>
        </authorList>
    </citation>
    <scope>NUCLEOTIDE SEQUENCE [LARGE SCALE GENOMIC DNA]</scope>
    <source>
        <strain evidence="6">B10K-DU-017-47</strain>
    </source>
</reference>
<keyword evidence="6" id="KW-0436">Ligase</keyword>
<dbReference type="InterPro" id="IPR001841">
    <property type="entry name" value="Znf_RING"/>
</dbReference>
<dbReference type="Gene3D" id="3.30.40.10">
    <property type="entry name" value="Zinc/RING finger domain, C3HC4 (zinc finger)"/>
    <property type="match status" value="1"/>
</dbReference>
<dbReference type="PROSITE" id="PS50089">
    <property type="entry name" value="ZF_RING_2"/>
    <property type="match status" value="1"/>
</dbReference>
<dbReference type="InterPro" id="IPR051188">
    <property type="entry name" value="PHD-type_Zinc_Finger"/>
</dbReference>
<keyword evidence="3" id="KW-0862">Zinc</keyword>
<feature type="domain" description="RING-type" evidence="5">
    <location>
        <begin position="3"/>
        <end position="52"/>
    </location>
</feature>
<organism evidence="6 7">
    <name type="scientific">Probosciger aterrimus</name>
    <name type="common">Palm cockatoo</name>
    <dbReference type="NCBI Taxonomy" id="141839"/>
    <lineage>
        <taxon>Eukaryota</taxon>
        <taxon>Metazoa</taxon>
        <taxon>Chordata</taxon>
        <taxon>Craniata</taxon>
        <taxon>Vertebrata</taxon>
        <taxon>Euteleostomi</taxon>
        <taxon>Archelosauria</taxon>
        <taxon>Archosauria</taxon>
        <taxon>Dinosauria</taxon>
        <taxon>Saurischia</taxon>
        <taxon>Theropoda</taxon>
        <taxon>Coelurosauria</taxon>
        <taxon>Aves</taxon>
        <taxon>Neognathae</taxon>
        <taxon>Neoaves</taxon>
        <taxon>Telluraves</taxon>
        <taxon>Australaves</taxon>
        <taxon>Psittaciformes</taxon>
        <taxon>Cacatuidae</taxon>
        <taxon>Probosciger</taxon>
    </lineage>
</organism>
<dbReference type="PANTHER" id="PTHR12420:SF47">
    <property type="entry name" value="PHD FINGER PROTEIN 7"/>
    <property type="match status" value="1"/>
</dbReference>
<feature type="non-terminal residue" evidence="6">
    <location>
        <position position="105"/>
    </location>
</feature>
<sequence length="105" mass="11866">TACLICLDVVEGITSYRTLVCPACKHAWFHRACVQNYALHVGFVCFSCLHCQNQYQFLTEMCTMGTQIPRRGPSWTEEGAYAQLCERHSRCDARQCLCPGGRNEA</sequence>
<evidence type="ECO:0000256" key="4">
    <source>
        <dbReference type="PROSITE-ProRule" id="PRU00175"/>
    </source>
</evidence>
<evidence type="ECO:0000259" key="5">
    <source>
        <dbReference type="PROSITE" id="PS50089"/>
    </source>
</evidence>
<evidence type="ECO:0000313" key="6">
    <source>
        <dbReference type="EMBL" id="NWS43394.1"/>
    </source>
</evidence>
<keyword evidence="1" id="KW-0479">Metal-binding</keyword>
<keyword evidence="2 4" id="KW-0863">Zinc-finger</keyword>
<dbReference type="PANTHER" id="PTHR12420">
    <property type="entry name" value="PHD FINGER PROTEIN"/>
    <property type="match status" value="1"/>
</dbReference>
<proteinExistence type="predicted"/>
<dbReference type="GO" id="GO:0016874">
    <property type="term" value="F:ligase activity"/>
    <property type="evidence" value="ECO:0007669"/>
    <property type="project" value="UniProtKB-KW"/>
</dbReference>
<protein>
    <submittedName>
        <fullName evidence="6">G2E3 ligase</fullName>
    </submittedName>
</protein>
<evidence type="ECO:0000256" key="3">
    <source>
        <dbReference type="ARBA" id="ARBA00022833"/>
    </source>
</evidence>
<dbReference type="InterPro" id="IPR011011">
    <property type="entry name" value="Znf_FYVE_PHD"/>
</dbReference>
<evidence type="ECO:0000256" key="1">
    <source>
        <dbReference type="ARBA" id="ARBA00022723"/>
    </source>
</evidence>
<gene>
    <name evidence="6" type="primary">G2e3_0</name>
    <name evidence="6" type="ORF">PROATE_R09139</name>
</gene>
<dbReference type="GO" id="GO:0005634">
    <property type="term" value="C:nucleus"/>
    <property type="evidence" value="ECO:0007669"/>
    <property type="project" value="TreeGrafter"/>
</dbReference>
<dbReference type="OrthoDB" id="512616at2759"/>
<dbReference type="InterPro" id="IPR013083">
    <property type="entry name" value="Znf_RING/FYVE/PHD"/>
</dbReference>
<feature type="non-terminal residue" evidence="6">
    <location>
        <position position="1"/>
    </location>
</feature>
<evidence type="ECO:0000313" key="7">
    <source>
        <dbReference type="Proteomes" id="UP000562415"/>
    </source>
</evidence>
<name>A0A7K5FEV9_PROAR</name>
<dbReference type="Proteomes" id="UP000562415">
    <property type="component" value="Unassembled WGS sequence"/>
</dbReference>
<accession>A0A7K5FEV9</accession>
<dbReference type="EMBL" id="VYZH01001558">
    <property type="protein sequence ID" value="NWS43394.1"/>
    <property type="molecule type" value="Genomic_DNA"/>
</dbReference>
<dbReference type="GO" id="GO:0008270">
    <property type="term" value="F:zinc ion binding"/>
    <property type="evidence" value="ECO:0007669"/>
    <property type="project" value="UniProtKB-KW"/>
</dbReference>
<keyword evidence="7" id="KW-1185">Reference proteome</keyword>
<dbReference type="AlphaFoldDB" id="A0A7K5FEV9"/>
<dbReference type="SUPFAM" id="SSF57903">
    <property type="entry name" value="FYVE/PHD zinc finger"/>
    <property type="match status" value="1"/>
</dbReference>
<evidence type="ECO:0000256" key="2">
    <source>
        <dbReference type="ARBA" id="ARBA00022771"/>
    </source>
</evidence>